<evidence type="ECO:0000256" key="2">
    <source>
        <dbReference type="ARBA" id="ARBA00004651"/>
    </source>
</evidence>
<dbReference type="InterPro" id="IPR003594">
    <property type="entry name" value="HATPase_dom"/>
</dbReference>
<name>A0AAW9A492_9BACL</name>
<dbReference type="Gene3D" id="3.30.450.20">
    <property type="entry name" value="PAS domain"/>
    <property type="match status" value="1"/>
</dbReference>
<dbReference type="SMART" id="SM00388">
    <property type="entry name" value="HisKA"/>
    <property type="match status" value="1"/>
</dbReference>
<evidence type="ECO:0000259" key="16">
    <source>
        <dbReference type="PROSITE" id="PS50885"/>
    </source>
</evidence>
<dbReference type="EC" id="2.7.13.3" evidence="3"/>
<protein>
    <recommendedName>
        <fullName evidence="3">histidine kinase</fullName>
        <ecNumber evidence="3">2.7.13.3</ecNumber>
    </recommendedName>
</protein>
<evidence type="ECO:0000256" key="10">
    <source>
        <dbReference type="ARBA" id="ARBA00022840"/>
    </source>
</evidence>
<proteinExistence type="predicted"/>
<feature type="transmembrane region" description="Helical" evidence="14">
    <location>
        <begin position="177"/>
        <end position="196"/>
    </location>
</feature>
<dbReference type="Gene3D" id="1.10.287.130">
    <property type="match status" value="1"/>
</dbReference>
<keyword evidence="6" id="KW-0808">Transferase</keyword>
<evidence type="ECO:0000256" key="3">
    <source>
        <dbReference type="ARBA" id="ARBA00012438"/>
    </source>
</evidence>
<evidence type="ECO:0000256" key="6">
    <source>
        <dbReference type="ARBA" id="ARBA00022679"/>
    </source>
</evidence>
<dbReference type="EMBL" id="JAUBDJ010000001">
    <property type="protein sequence ID" value="MDW0115597.1"/>
    <property type="molecule type" value="Genomic_DNA"/>
</dbReference>
<dbReference type="PROSITE" id="PS50885">
    <property type="entry name" value="HAMP"/>
    <property type="match status" value="1"/>
</dbReference>
<dbReference type="Pfam" id="PF00512">
    <property type="entry name" value="HisKA"/>
    <property type="match status" value="1"/>
</dbReference>
<keyword evidence="7 14" id="KW-0812">Transmembrane</keyword>
<keyword evidence="13 14" id="KW-0472">Membrane</keyword>
<feature type="domain" description="HAMP" evidence="16">
    <location>
        <begin position="198"/>
        <end position="250"/>
    </location>
</feature>
<evidence type="ECO:0000256" key="9">
    <source>
        <dbReference type="ARBA" id="ARBA00022777"/>
    </source>
</evidence>
<dbReference type="PROSITE" id="PS50109">
    <property type="entry name" value="HIS_KIN"/>
    <property type="match status" value="1"/>
</dbReference>
<keyword evidence="9" id="KW-0418">Kinase</keyword>
<dbReference type="SUPFAM" id="SSF55785">
    <property type="entry name" value="PYP-like sensor domain (PAS domain)"/>
    <property type="match status" value="1"/>
</dbReference>
<keyword evidence="10 17" id="KW-0067">ATP-binding</keyword>
<dbReference type="Gene3D" id="6.10.340.10">
    <property type="match status" value="1"/>
</dbReference>
<dbReference type="InterPro" id="IPR035965">
    <property type="entry name" value="PAS-like_dom_sf"/>
</dbReference>
<evidence type="ECO:0000313" key="18">
    <source>
        <dbReference type="Proteomes" id="UP001271648"/>
    </source>
</evidence>
<evidence type="ECO:0000256" key="8">
    <source>
        <dbReference type="ARBA" id="ARBA00022741"/>
    </source>
</evidence>
<dbReference type="InterPro" id="IPR041328">
    <property type="entry name" value="HisK_sensor"/>
</dbReference>
<dbReference type="InterPro" id="IPR004358">
    <property type="entry name" value="Sig_transdc_His_kin-like_C"/>
</dbReference>
<dbReference type="SMART" id="SM00387">
    <property type="entry name" value="HATPase_c"/>
    <property type="match status" value="1"/>
</dbReference>
<keyword evidence="4" id="KW-1003">Cell membrane</keyword>
<accession>A0AAW9A492</accession>
<keyword evidence="11 14" id="KW-1133">Transmembrane helix</keyword>
<dbReference type="SUPFAM" id="SSF55874">
    <property type="entry name" value="ATPase domain of HSP90 chaperone/DNA topoisomerase II/histidine kinase"/>
    <property type="match status" value="1"/>
</dbReference>
<dbReference type="Proteomes" id="UP001271648">
    <property type="component" value="Unassembled WGS sequence"/>
</dbReference>
<dbReference type="InterPro" id="IPR005467">
    <property type="entry name" value="His_kinase_dom"/>
</dbReference>
<dbReference type="PANTHER" id="PTHR42878:SF3">
    <property type="entry name" value="HISTIDINE PROTEIN KINASE SAES"/>
    <property type="match status" value="1"/>
</dbReference>
<dbReference type="PANTHER" id="PTHR42878">
    <property type="entry name" value="TWO-COMPONENT HISTIDINE KINASE"/>
    <property type="match status" value="1"/>
</dbReference>
<dbReference type="SUPFAM" id="SSF47384">
    <property type="entry name" value="Homodimeric domain of signal transducing histidine kinase"/>
    <property type="match status" value="1"/>
</dbReference>
<dbReference type="PRINTS" id="PR00344">
    <property type="entry name" value="BCTRLSENSOR"/>
</dbReference>
<evidence type="ECO:0000256" key="4">
    <source>
        <dbReference type="ARBA" id="ARBA00022475"/>
    </source>
</evidence>
<comment type="caution">
    <text evidence="17">The sequence shown here is derived from an EMBL/GenBank/DDBJ whole genome shotgun (WGS) entry which is preliminary data.</text>
</comment>
<dbReference type="GO" id="GO:0030295">
    <property type="term" value="F:protein kinase activator activity"/>
    <property type="evidence" value="ECO:0007669"/>
    <property type="project" value="TreeGrafter"/>
</dbReference>
<keyword evidence="18" id="KW-1185">Reference proteome</keyword>
<sequence length="599" mass="68075">MNRIWHSIVGKLWATILLLVSFVLFIVTVLLLEFLDNFHTNQAEDSLRREATTIGKIVIDHESESALRLIIQDILDNETNALIVSSDKEVQYSFHKGLNGEKIEQKILSEPKFFTNLKVNEKIVKEMILPSVKDPDVMEQYLVIVYPFEEMGGTFNTIVMYQSLDAVHRTTKRTTHIVFLSAFIAFILTTIFAFFLSTRITSPLRGMRQAAFELSKGNFDTRLPATQNDEIGQLATAFNQMGRQLKYQMELIKQEKEQLSSILTSMTDAVITFNRDYSILLSNPQAERLLQKWYFANGANDKVLPPEIFHMLEHAISFSEEVEDELELAGQFYGVSISPLYSENSIRGAVAVLRDMTEQHKLDKLRSDFIANVSHELRTPISLLQGYSEAIIDNVVTSEEERNEMVQIIHDESKRMSRLVTDLLDLARMESGHMRLYKDHFSLIPFLNRVLNKFMQIARDTNVELYINYDESDNETILFADDDRLEQVFTNLIDNAIRHTQDGGKVVISVEKKKETVDITVADTGSGIPKEDLPFIFERFYKADKARTRGKGGTGLGLAIAKTIIESHDGRITAELAHPSGTIFNCTLPLGPEQADSNS</sequence>
<dbReference type="InterPro" id="IPR003660">
    <property type="entry name" value="HAMP_dom"/>
</dbReference>
<dbReference type="InterPro" id="IPR036097">
    <property type="entry name" value="HisK_dim/P_sf"/>
</dbReference>
<dbReference type="CDD" id="cd00075">
    <property type="entry name" value="HATPase"/>
    <property type="match status" value="1"/>
</dbReference>
<dbReference type="InterPro" id="IPR003661">
    <property type="entry name" value="HisK_dim/P_dom"/>
</dbReference>
<gene>
    <name evidence="17" type="ORF">QTL97_01430</name>
</gene>
<dbReference type="RefSeq" id="WP_283731809.1">
    <property type="nucleotide sequence ID" value="NZ_CP125968.1"/>
</dbReference>
<keyword evidence="5" id="KW-0597">Phosphoprotein</keyword>
<organism evidence="17 18">
    <name type="scientific">Sporosarcina thermotolerans</name>
    <dbReference type="NCBI Taxonomy" id="633404"/>
    <lineage>
        <taxon>Bacteria</taxon>
        <taxon>Bacillati</taxon>
        <taxon>Bacillota</taxon>
        <taxon>Bacilli</taxon>
        <taxon>Bacillales</taxon>
        <taxon>Caryophanaceae</taxon>
        <taxon>Sporosarcina</taxon>
    </lineage>
</organism>
<dbReference type="GO" id="GO:0007234">
    <property type="term" value="P:osmosensory signaling via phosphorelay pathway"/>
    <property type="evidence" value="ECO:0007669"/>
    <property type="project" value="TreeGrafter"/>
</dbReference>
<keyword evidence="8" id="KW-0547">Nucleotide-binding</keyword>
<feature type="transmembrane region" description="Helical" evidence="14">
    <location>
        <begin position="12"/>
        <end position="32"/>
    </location>
</feature>
<dbReference type="Pfam" id="PF00672">
    <property type="entry name" value="HAMP"/>
    <property type="match status" value="1"/>
</dbReference>
<dbReference type="CDD" id="cd00082">
    <property type="entry name" value="HisKA"/>
    <property type="match status" value="1"/>
</dbReference>
<dbReference type="GO" id="GO:0005524">
    <property type="term" value="F:ATP binding"/>
    <property type="evidence" value="ECO:0007669"/>
    <property type="project" value="UniProtKB-KW"/>
</dbReference>
<evidence type="ECO:0000256" key="1">
    <source>
        <dbReference type="ARBA" id="ARBA00000085"/>
    </source>
</evidence>
<evidence type="ECO:0000259" key="15">
    <source>
        <dbReference type="PROSITE" id="PS50109"/>
    </source>
</evidence>
<evidence type="ECO:0000256" key="5">
    <source>
        <dbReference type="ARBA" id="ARBA00022553"/>
    </source>
</evidence>
<feature type="domain" description="Histidine kinase" evidence="15">
    <location>
        <begin position="372"/>
        <end position="592"/>
    </location>
</feature>
<dbReference type="AlphaFoldDB" id="A0AAW9A492"/>
<dbReference type="InterPro" id="IPR050351">
    <property type="entry name" value="BphY/WalK/GraS-like"/>
</dbReference>
<dbReference type="Gene3D" id="3.30.565.10">
    <property type="entry name" value="Histidine kinase-like ATPase, C-terminal domain"/>
    <property type="match status" value="1"/>
</dbReference>
<dbReference type="Pfam" id="PF02518">
    <property type="entry name" value="HATPase_c"/>
    <property type="match status" value="1"/>
</dbReference>
<dbReference type="GO" id="GO:0000156">
    <property type="term" value="F:phosphorelay response regulator activity"/>
    <property type="evidence" value="ECO:0007669"/>
    <property type="project" value="TreeGrafter"/>
</dbReference>
<dbReference type="InterPro" id="IPR036890">
    <property type="entry name" value="HATPase_C_sf"/>
</dbReference>
<comment type="subcellular location">
    <subcellularLocation>
        <location evidence="2">Cell membrane</location>
        <topology evidence="2">Multi-pass membrane protein</topology>
    </subcellularLocation>
</comment>
<dbReference type="CDD" id="cd06225">
    <property type="entry name" value="HAMP"/>
    <property type="match status" value="1"/>
</dbReference>
<evidence type="ECO:0000256" key="13">
    <source>
        <dbReference type="ARBA" id="ARBA00023136"/>
    </source>
</evidence>
<comment type="catalytic activity">
    <reaction evidence="1">
        <text>ATP + protein L-histidine = ADP + protein N-phospho-L-histidine.</text>
        <dbReference type="EC" id="2.7.13.3"/>
    </reaction>
</comment>
<dbReference type="GO" id="GO:0005886">
    <property type="term" value="C:plasma membrane"/>
    <property type="evidence" value="ECO:0007669"/>
    <property type="project" value="UniProtKB-SubCell"/>
</dbReference>
<dbReference type="GO" id="GO:0000155">
    <property type="term" value="F:phosphorelay sensor kinase activity"/>
    <property type="evidence" value="ECO:0007669"/>
    <property type="project" value="InterPro"/>
</dbReference>
<evidence type="ECO:0000256" key="14">
    <source>
        <dbReference type="SAM" id="Phobius"/>
    </source>
</evidence>
<evidence type="ECO:0000256" key="11">
    <source>
        <dbReference type="ARBA" id="ARBA00022989"/>
    </source>
</evidence>
<evidence type="ECO:0000313" key="17">
    <source>
        <dbReference type="EMBL" id="MDW0115597.1"/>
    </source>
</evidence>
<dbReference type="FunFam" id="3.30.565.10:FF:000006">
    <property type="entry name" value="Sensor histidine kinase WalK"/>
    <property type="match status" value="1"/>
</dbReference>
<dbReference type="SMART" id="SM00304">
    <property type="entry name" value="HAMP"/>
    <property type="match status" value="1"/>
</dbReference>
<reference evidence="17 18" key="1">
    <citation type="submission" date="2023-06" db="EMBL/GenBank/DDBJ databases">
        <title>Sporosarcina sp. nov., isolated from Korean traditional fermented seafood 'Jeotgal'.</title>
        <authorList>
            <person name="Yang A.I."/>
            <person name="Shin N.-R."/>
        </authorList>
    </citation>
    <scope>NUCLEOTIDE SEQUENCE [LARGE SCALE GENOMIC DNA]</scope>
    <source>
        <strain evidence="17 18">KCTC43456</strain>
    </source>
</reference>
<dbReference type="SUPFAM" id="SSF158472">
    <property type="entry name" value="HAMP domain-like"/>
    <property type="match status" value="1"/>
</dbReference>
<keyword evidence="12" id="KW-0902">Two-component regulatory system</keyword>
<dbReference type="Pfam" id="PF18698">
    <property type="entry name" value="HisK_sensor"/>
    <property type="match status" value="1"/>
</dbReference>
<evidence type="ECO:0000256" key="12">
    <source>
        <dbReference type="ARBA" id="ARBA00023012"/>
    </source>
</evidence>
<evidence type="ECO:0000256" key="7">
    <source>
        <dbReference type="ARBA" id="ARBA00022692"/>
    </source>
</evidence>
<dbReference type="FunFam" id="1.10.287.130:FF:000001">
    <property type="entry name" value="Two-component sensor histidine kinase"/>
    <property type="match status" value="1"/>
</dbReference>